<dbReference type="AlphaFoldDB" id="X6MV12"/>
<name>X6MV12_RETFI</name>
<evidence type="ECO:0000313" key="2">
    <source>
        <dbReference type="EMBL" id="ETO17833.1"/>
    </source>
</evidence>
<feature type="region of interest" description="Disordered" evidence="1">
    <location>
        <begin position="1"/>
        <end position="73"/>
    </location>
</feature>
<reference evidence="2 3" key="1">
    <citation type="journal article" date="2013" name="Curr. Biol.">
        <title>The Genome of the Foraminiferan Reticulomyxa filosa.</title>
        <authorList>
            <person name="Glockner G."/>
            <person name="Hulsmann N."/>
            <person name="Schleicher M."/>
            <person name="Noegel A.A."/>
            <person name="Eichinger L."/>
            <person name="Gallinger C."/>
            <person name="Pawlowski J."/>
            <person name="Sierra R."/>
            <person name="Euteneuer U."/>
            <person name="Pillet L."/>
            <person name="Moustafa A."/>
            <person name="Platzer M."/>
            <person name="Groth M."/>
            <person name="Szafranski K."/>
            <person name="Schliwa M."/>
        </authorList>
    </citation>
    <scope>NUCLEOTIDE SEQUENCE [LARGE SCALE GENOMIC DNA]</scope>
</reference>
<gene>
    <name evidence="2" type="ORF">RFI_19478</name>
</gene>
<dbReference type="Proteomes" id="UP000023152">
    <property type="component" value="Unassembled WGS sequence"/>
</dbReference>
<sequence length="130" mass="14992">MDDFNRRLAALKADGANKAPQSQEPDLQDRLKKLKGTNDDVTEEELTARLQTLQGQSAPQDKNIKKTQIKSSEDQLMEQMADEIKLDKKTSQQKFLTTLMNILYHPQANYIMNCSFIEMTNIYKIKKKKV</sequence>
<accession>X6MV12</accession>
<feature type="compositionally biased region" description="Polar residues" evidence="1">
    <location>
        <begin position="49"/>
        <end position="60"/>
    </location>
</feature>
<evidence type="ECO:0000256" key="1">
    <source>
        <dbReference type="SAM" id="MobiDB-lite"/>
    </source>
</evidence>
<organism evidence="2 3">
    <name type="scientific">Reticulomyxa filosa</name>
    <dbReference type="NCBI Taxonomy" id="46433"/>
    <lineage>
        <taxon>Eukaryota</taxon>
        <taxon>Sar</taxon>
        <taxon>Rhizaria</taxon>
        <taxon>Retaria</taxon>
        <taxon>Foraminifera</taxon>
        <taxon>Monothalamids</taxon>
        <taxon>Reticulomyxidae</taxon>
        <taxon>Reticulomyxa</taxon>
    </lineage>
</organism>
<dbReference type="EMBL" id="ASPP01015922">
    <property type="protein sequence ID" value="ETO17833.1"/>
    <property type="molecule type" value="Genomic_DNA"/>
</dbReference>
<protein>
    <submittedName>
        <fullName evidence="2">Uncharacterized protein</fullName>
    </submittedName>
</protein>
<proteinExistence type="predicted"/>
<evidence type="ECO:0000313" key="3">
    <source>
        <dbReference type="Proteomes" id="UP000023152"/>
    </source>
</evidence>
<keyword evidence="3" id="KW-1185">Reference proteome</keyword>
<comment type="caution">
    <text evidence="2">The sequence shown here is derived from an EMBL/GenBank/DDBJ whole genome shotgun (WGS) entry which is preliminary data.</text>
</comment>